<dbReference type="InParanoid" id="A0A3Q2H6V3"/>
<dbReference type="Ensembl" id="ENSECAT00000063506.2">
    <property type="protein sequence ID" value="ENSECAP00000029529.2"/>
    <property type="gene ID" value="ENSECAG00000032941.2"/>
</dbReference>
<dbReference type="CDD" id="cd01650">
    <property type="entry name" value="RT_nLTR_like"/>
    <property type="match status" value="1"/>
</dbReference>
<dbReference type="AlphaFoldDB" id="A0A3Q2H6V3"/>
<protein>
    <recommendedName>
        <fullName evidence="1">RNA-directed DNA polymerase</fullName>
        <ecNumber evidence="1">2.7.7.49</ecNumber>
    </recommendedName>
</protein>
<reference evidence="3" key="2">
    <citation type="submission" date="2025-08" db="UniProtKB">
        <authorList>
            <consortium name="Ensembl"/>
        </authorList>
    </citation>
    <scope>IDENTIFICATION</scope>
    <source>
        <strain evidence="3">Thoroughbred</strain>
    </source>
</reference>
<feature type="domain" description="Reverse transcriptase" evidence="2">
    <location>
        <begin position="1"/>
        <end position="238"/>
    </location>
</feature>
<dbReference type="PaxDb" id="9796-ENSECAP00000029529"/>
<dbReference type="PROSITE" id="PS50878">
    <property type="entry name" value="RT_POL"/>
    <property type="match status" value="1"/>
</dbReference>
<dbReference type="InterPro" id="IPR043502">
    <property type="entry name" value="DNA/RNA_pol_sf"/>
</dbReference>
<evidence type="ECO:0000259" key="2">
    <source>
        <dbReference type="PROSITE" id="PS50878"/>
    </source>
</evidence>
<dbReference type="SUPFAM" id="SSF56672">
    <property type="entry name" value="DNA/RNA polymerases"/>
    <property type="match status" value="1"/>
</dbReference>
<evidence type="ECO:0000313" key="3">
    <source>
        <dbReference type="Ensembl" id="ENSECAP00000029529.2"/>
    </source>
</evidence>
<evidence type="ECO:0000256" key="1">
    <source>
        <dbReference type="ARBA" id="ARBA00012493"/>
    </source>
</evidence>
<dbReference type="GO" id="GO:0003964">
    <property type="term" value="F:RNA-directed DNA polymerase activity"/>
    <property type="evidence" value="ECO:0007669"/>
    <property type="project" value="UniProtKB-EC"/>
</dbReference>
<sequence length="741" mass="87213">MNMDAKILNKILANRIQQYIKKIIHHDQVGFIPGTQGWFNMRKSINVIHYINKMKNKNHMIISIDAEKAFDKIQHPFMIKTLSKMGIEGKYLNIIKAIYDRPTANIILNGQKLKAIPLRTGTRQGCPLSPLLFNIVLEVLARAIRQEKEIKGIQIGNEEVKLSLFADDMILYIETPKESIEKLLEIINNYSKVAGYKINIHKSVAFLYTNNELTEKELKNSIPFTITTKRIKYLGINLTKEVKDLYNENYKTFLKEIDDDIKRWKDIPCTWIGRINIVKMSILPKAIYRFNAIPIRIPMSFFTEIEQRILKLIWGNKRPQIAKAILRKKNKAGGITIPDFKTYYKATVIKTAWYWYKNRSTDQWNRIESPEIKPHIYAQLIFDKGAEGLQWRKESLFNKWCWENWTATCRRMKIDHSFSPSTKINSKWIKDLKIRPETISLLEENIGSTLFDISFKRIFSDTLTPHMRETIERINKWDFIRLKSFFKARENRIETKKQPTNWEKIFTSYLSNKGLISIIYKELTQLNNKKSNNPITKWAGDTNRHFSKEDIQMANRHMKICSSSLIIREMQIKTTLRYHLTSVRMAKISKTKSDKCWRGCGEKRILIHCWWECKLVQPLWKTVWRFLKKFRIEIPFDPAIPLLGIYPKNLKSAIPKVPCTPMFIAALFTIAKSWNQPKCPASDDWIKKMWYIYTMEYYSAIKKDKVVPFTTTWIDLEGIMLSEISQTEKEELCMTPLISGS</sequence>
<accession>A0A3Q2H6V3</accession>
<reference evidence="3" key="3">
    <citation type="submission" date="2025-09" db="UniProtKB">
        <authorList>
            <consortium name="Ensembl"/>
        </authorList>
    </citation>
    <scope>IDENTIFICATION</scope>
    <source>
        <strain evidence="3">Thoroughbred</strain>
    </source>
</reference>
<keyword evidence="4" id="KW-1185">Reference proteome</keyword>
<reference evidence="3 4" key="1">
    <citation type="journal article" date="2009" name="Science">
        <title>Genome sequence, comparative analysis, and population genetics of the domestic horse.</title>
        <authorList>
            <consortium name="Broad Institute Genome Sequencing Platform"/>
            <consortium name="Broad Institute Whole Genome Assembly Team"/>
            <person name="Wade C.M."/>
            <person name="Giulotto E."/>
            <person name="Sigurdsson S."/>
            <person name="Zoli M."/>
            <person name="Gnerre S."/>
            <person name="Imsland F."/>
            <person name="Lear T.L."/>
            <person name="Adelson D.L."/>
            <person name="Bailey E."/>
            <person name="Bellone R.R."/>
            <person name="Bloecker H."/>
            <person name="Distl O."/>
            <person name="Edgar R.C."/>
            <person name="Garber M."/>
            <person name="Leeb T."/>
            <person name="Mauceli E."/>
            <person name="MacLeod J.N."/>
            <person name="Penedo M.C.T."/>
            <person name="Raison J.M."/>
            <person name="Sharpe T."/>
            <person name="Vogel J."/>
            <person name="Andersson L."/>
            <person name="Antczak D.F."/>
            <person name="Biagi T."/>
            <person name="Binns M.M."/>
            <person name="Chowdhary B.P."/>
            <person name="Coleman S.J."/>
            <person name="Della Valle G."/>
            <person name="Fryc S."/>
            <person name="Guerin G."/>
            <person name="Hasegawa T."/>
            <person name="Hill E.W."/>
            <person name="Jurka J."/>
            <person name="Kiialainen A."/>
            <person name="Lindgren G."/>
            <person name="Liu J."/>
            <person name="Magnani E."/>
            <person name="Mickelson J.R."/>
            <person name="Murray J."/>
            <person name="Nergadze S.G."/>
            <person name="Onofrio R."/>
            <person name="Pedroni S."/>
            <person name="Piras M.F."/>
            <person name="Raudsepp T."/>
            <person name="Rocchi M."/>
            <person name="Roeed K.H."/>
            <person name="Ryder O.A."/>
            <person name="Searle S."/>
            <person name="Skow L."/>
            <person name="Swinburne J.E."/>
            <person name="Syvaenen A.C."/>
            <person name="Tozaki T."/>
            <person name="Valberg S.J."/>
            <person name="Vaudin M."/>
            <person name="White J.R."/>
            <person name="Zody M.C."/>
            <person name="Lander E.S."/>
            <person name="Lindblad-Toh K."/>
        </authorList>
    </citation>
    <scope>NUCLEOTIDE SEQUENCE [LARGE SCALE GENOMIC DNA]</scope>
    <source>
        <strain evidence="3 4">Thoroughbred</strain>
    </source>
</reference>
<dbReference type="Proteomes" id="UP000002281">
    <property type="component" value="Chromosome 2"/>
</dbReference>
<name>A0A3Q2H6V3_HORSE</name>
<evidence type="ECO:0000313" key="4">
    <source>
        <dbReference type="Proteomes" id="UP000002281"/>
    </source>
</evidence>
<dbReference type="InterPro" id="IPR000477">
    <property type="entry name" value="RT_dom"/>
</dbReference>
<dbReference type="Bgee" id="ENSECAG00000032941">
    <property type="expression patterns" value="Expressed in inner cell mass and 9 other cell types or tissues"/>
</dbReference>
<dbReference type="GeneTree" id="ENSGT01150000286925"/>
<dbReference type="EC" id="2.7.7.49" evidence="1"/>
<proteinExistence type="predicted"/>
<dbReference type="PANTHER" id="PTHR19446">
    <property type="entry name" value="REVERSE TRANSCRIPTASES"/>
    <property type="match status" value="1"/>
</dbReference>
<dbReference type="Pfam" id="PF00078">
    <property type="entry name" value="RVT_1"/>
    <property type="match status" value="1"/>
</dbReference>
<organism evidence="3 4">
    <name type="scientific">Equus caballus</name>
    <name type="common">Horse</name>
    <dbReference type="NCBI Taxonomy" id="9796"/>
    <lineage>
        <taxon>Eukaryota</taxon>
        <taxon>Metazoa</taxon>
        <taxon>Chordata</taxon>
        <taxon>Craniata</taxon>
        <taxon>Vertebrata</taxon>
        <taxon>Euteleostomi</taxon>
        <taxon>Mammalia</taxon>
        <taxon>Eutheria</taxon>
        <taxon>Laurasiatheria</taxon>
        <taxon>Perissodactyla</taxon>
        <taxon>Equidae</taxon>
        <taxon>Equus</taxon>
    </lineage>
</organism>